<evidence type="ECO:0000256" key="2">
    <source>
        <dbReference type="ARBA" id="ARBA00006665"/>
    </source>
</evidence>
<feature type="transmembrane region" description="Helical" evidence="6">
    <location>
        <begin position="124"/>
        <end position="143"/>
    </location>
</feature>
<feature type="transmembrane region" description="Helical" evidence="6">
    <location>
        <begin position="193"/>
        <end position="218"/>
    </location>
</feature>
<dbReference type="GO" id="GO:0016020">
    <property type="term" value="C:membrane"/>
    <property type="evidence" value="ECO:0007669"/>
    <property type="project" value="UniProtKB-SubCell"/>
</dbReference>
<dbReference type="EMBL" id="LR790123">
    <property type="protein sequence ID" value="CAB3265985.1"/>
    <property type="molecule type" value="mRNA"/>
</dbReference>
<evidence type="ECO:0000256" key="4">
    <source>
        <dbReference type="ARBA" id="ARBA00022989"/>
    </source>
</evidence>
<organism evidence="7">
    <name type="scientific">Phallusia mammillata</name>
    <dbReference type="NCBI Taxonomy" id="59560"/>
    <lineage>
        <taxon>Eukaryota</taxon>
        <taxon>Metazoa</taxon>
        <taxon>Chordata</taxon>
        <taxon>Tunicata</taxon>
        <taxon>Ascidiacea</taxon>
        <taxon>Phlebobranchia</taxon>
        <taxon>Ascidiidae</taxon>
        <taxon>Phallusia</taxon>
    </lineage>
</organism>
<accession>A0A6F9DSX8</accession>
<feature type="transmembrane region" description="Helical" evidence="6">
    <location>
        <begin position="316"/>
        <end position="335"/>
    </location>
</feature>
<comment type="similarity">
    <text evidence="2">Belongs to the TDE1 family.</text>
</comment>
<feature type="transmembrane region" description="Helical" evidence="6">
    <location>
        <begin position="93"/>
        <end position="112"/>
    </location>
</feature>
<gene>
    <name evidence="7" type="primary">Serinc5</name>
</gene>
<reference evidence="7" key="1">
    <citation type="submission" date="2020-04" db="EMBL/GenBank/DDBJ databases">
        <authorList>
            <person name="Neveu A P."/>
        </authorList>
    </citation>
    <scope>NUCLEOTIDE SEQUENCE</scope>
    <source>
        <tissue evidence="7">Whole embryo</tissue>
    </source>
</reference>
<dbReference type="AlphaFoldDB" id="A0A6F9DSX8"/>
<protein>
    <submittedName>
        <fullName evidence="7">Serine incorporator 5-like</fullName>
    </submittedName>
</protein>
<evidence type="ECO:0000256" key="5">
    <source>
        <dbReference type="ARBA" id="ARBA00023136"/>
    </source>
</evidence>
<dbReference type="PANTHER" id="PTHR10383:SF48">
    <property type="entry name" value="SERINE INCORPORATOR 1-LIKE"/>
    <property type="match status" value="1"/>
</dbReference>
<name>A0A6F9DSX8_9ASCI</name>
<keyword evidence="5 6" id="KW-0472">Membrane</keyword>
<feature type="transmembrane region" description="Helical" evidence="6">
    <location>
        <begin position="38"/>
        <end position="58"/>
    </location>
</feature>
<dbReference type="PANTHER" id="PTHR10383">
    <property type="entry name" value="SERINE INCORPORATOR"/>
    <property type="match status" value="1"/>
</dbReference>
<keyword evidence="4 6" id="KW-1133">Transmembrane helix</keyword>
<proteinExistence type="evidence at transcript level"/>
<feature type="transmembrane region" description="Helical" evidence="6">
    <location>
        <begin position="149"/>
        <end position="173"/>
    </location>
</feature>
<sequence length="471" mass="51293">MCIPCLIGQVACCCGSAACSLCCSCLPSIKTSTGTRLMYMFFLVIVTAISCIMLSSTVQTSLQGSTIFTQFCSIVNSPRDCAVLFGVDAVYKIMFGAACFYFLFLLITIGISSTKDCRAGIHNGFWFLKFLALAGLCIGAFFIPDSSMFVQVWLYFGMVGGILFIILQLILLIDFAHTWNGSWLIGAEDNKCWLGGIAFFTFLFFAGSITGFILMIVYYTDSIGCATNKAFIGVNFSLLIIVSFMAISPKVQKHQPKSGLLQASVVATYVTYLTYSAIASAPPEIRSVLNTTVTPSVLQPKPVSCFQGAQTSTSDTIALVTGLVFIFIVVIYVSLRTTTSSEQERLTIRGNTDVEEASACCCCIGSSDGGEAGEKDPLVSDDKGGQGVIDDEEDGVTYSYSFFHFIFLLTTLYTMMTLTNWFSPGQNWERSFTDGNVAAMWVKIVTSWAAVIIYVWTLLAPACFPDREFPS</sequence>
<evidence type="ECO:0000256" key="6">
    <source>
        <dbReference type="SAM" id="Phobius"/>
    </source>
</evidence>
<evidence type="ECO:0000256" key="1">
    <source>
        <dbReference type="ARBA" id="ARBA00004141"/>
    </source>
</evidence>
<feature type="transmembrane region" description="Helical" evidence="6">
    <location>
        <begin position="230"/>
        <end position="247"/>
    </location>
</feature>
<evidence type="ECO:0000313" key="7">
    <source>
        <dbReference type="EMBL" id="CAB3265985.1"/>
    </source>
</evidence>
<comment type="subcellular location">
    <subcellularLocation>
        <location evidence="1">Membrane</location>
        <topology evidence="1">Multi-pass membrane protein</topology>
    </subcellularLocation>
</comment>
<feature type="transmembrane region" description="Helical" evidence="6">
    <location>
        <begin position="402"/>
        <end position="422"/>
    </location>
</feature>
<dbReference type="InterPro" id="IPR005016">
    <property type="entry name" value="TDE1/TMS"/>
</dbReference>
<dbReference type="Pfam" id="PF03348">
    <property type="entry name" value="Serinc"/>
    <property type="match status" value="1"/>
</dbReference>
<evidence type="ECO:0000256" key="3">
    <source>
        <dbReference type="ARBA" id="ARBA00022692"/>
    </source>
</evidence>
<keyword evidence="3 6" id="KW-0812">Transmembrane</keyword>
<feature type="transmembrane region" description="Helical" evidence="6">
    <location>
        <begin position="442"/>
        <end position="464"/>
    </location>
</feature>
<feature type="transmembrane region" description="Helical" evidence="6">
    <location>
        <begin position="259"/>
        <end position="278"/>
    </location>
</feature>